<evidence type="ECO:0000313" key="4">
    <source>
        <dbReference type="EMBL" id="AGC67053.1"/>
    </source>
</evidence>
<reference evidence="4 5" key="1">
    <citation type="journal article" date="2013" name="Genome Announc.">
        <title>Complete genome sequence of Clostridium stercorarium subsp. stercorarium strain DSM 8532, a thermophilic degrader of plant cell wall fibers.</title>
        <authorList>
            <person name="Poehlein A."/>
            <person name="Zverlov V.V."/>
            <person name="Daniel R."/>
            <person name="Schwarz W.H."/>
            <person name="Liebl W."/>
        </authorList>
    </citation>
    <scope>NUCLEOTIDE SEQUENCE [LARGE SCALE GENOMIC DNA]</scope>
    <source>
        <strain evidence="5">ATCC 35414 / DSM 8532 / NCIMB 11754</strain>
    </source>
</reference>
<accession>L7VND3</accession>
<dbReference type="GO" id="GO:0005975">
    <property type="term" value="P:carbohydrate metabolic process"/>
    <property type="evidence" value="ECO:0007669"/>
    <property type="project" value="InterPro"/>
</dbReference>
<dbReference type="Pfam" id="PF20736">
    <property type="entry name" value="Glyco_hydro127M"/>
    <property type="match status" value="1"/>
</dbReference>
<dbReference type="Proteomes" id="UP000011220">
    <property type="component" value="Chromosome"/>
</dbReference>
<dbReference type="InterPro" id="IPR008928">
    <property type="entry name" value="6-hairpin_glycosidase_sf"/>
</dbReference>
<sequence>MKIMEHVSKKNVTIDDGFFGFYTRLVRDTMIPYQWEVLNDRVPEAEPSHAVKNFKIAAGLEKGDFHGFVFQDSDVAKWLEAVGHSLMTHPDPELEKTADEMIDLIEKAQCSDGYLDTYFIINKNEKRWTNLCECHELYCAGHLIEAAVAYYEATGKDKLLKVACRFADLIDSIFGSEEGKIKGYPGHQEIELALVKLYKATGDPKYLKLSSYFINERGKEPNYFLYEWENVRNRISHWTKREEPAPNLEYNQAHRPVRQQDKAVGHAVRAVYMYSAMADIAYETSDRELFEVCRKLWENITTRRMYITGGIGSTRHGEAFTFDYDLPNDTVYAETCASIGLVFFSHRMLKMDPSGEYGDVMEKILYNLVPGSMSRNGKEFFYVNPLEVWPEACKKDPGKHHVKAKRQKWFSCACCPPNIARLLASLGDYIYSVNNDTLFTHLYIGGTVEANIRNQKVLISQNSKYPYDGEIEFSISLNQPMNFKFAVRVPSWCRKFEIYINNQKAGYEIKKGYAYINRTWHNGESIRIFFEMPVEIIASNPKVRENAGKVCIMRGPLVYCLEEIDNGPNLSAISLCVDKEFKTGNANDLPEGTVIITGEGFRTVEEGWNDELYKPYRSVETRPVKIKAIPYYLWGNRGEGEMLVWIRAR</sequence>
<evidence type="ECO:0008006" key="6">
    <source>
        <dbReference type="Google" id="ProtNLM"/>
    </source>
</evidence>
<dbReference type="Pfam" id="PF20737">
    <property type="entry name" value="Glyco_hydro127C"/>
    <property type="match status" value="1"/>
</dbReference>
<dbReference type="PANTHER" id="PTHR43465">
    <property type="entry name" value="DUF1680 DOMAIN PROTEIN (AFU_ORTHOLOGUE AFUA_1G08910)"/>
    <property type="match status" value="1"/>
</dbReference>
<evidence type="ECO:0000313" key="5">
    <source>
        <dbReference type="Proteomes" id="UP000011220"/>
    </source>
</evidence>
<dbReference type="InterPro" id="IPR049046">
    <property type="entry name" value="Beta-AFase-like_GH127_middle"/>
</dbReference>
<dbReference type="Pfam" id="PF07944">
    <property type="entry name" value="Beta-AFase-like_GH127_cat"/>
    <property type="match status" value="1"/>
</dbReference>
<feature type="domain" description="Non-reducing end beta-L-arabinofuranosidase-like GH127 middle" evidence="2">
    <location>
        <begin position="437"/>
        <end position="532"/>
    </location>
</feature>
<feature type="domain" description="Non-reducing end beta-L-arabinofuranosidase-like GH127 C-terminal" evidence="3">
    <location>
        <begin position="534"/>
        <end position="647"/>
    </location>
</feature>
<evidence type="ECO:0000259" key="2">
    <source>
        <dbReference type="Pfam" id="PF20736"/>
    </source>
</evidence>
<evidence type="ECO:0000259" key="3">
    <source>
        <dbReference type="Pfam" id="PF20737"/>
    </source>
</evidence>
<proteinExistence type="predicted"/>
<protein>
    <recommendedName>
        <fullName evidence="6">Glycoside hydrolase family 127 protein</fullName>
    </recommendedName>
</protein>
<feature type="domain" description="Non-reducing end beta-L-arabinofuranosidase-like GH127 catalytic" evidence="1">
    <location>
        <begin position="11"/>
        <end position="427"/>
    </location>
</feature>
<evidence type="ECO:0000259" key="1">
    <source>
        <dbReference type="Pfam" id="PF07944"/>
    </source>
</evidence>
<keyword evidence="5" id="KW-1185">Reference proteome</keyword>
<dbReference type="PANTHER" id="PTHR43465:SF2">
    <property type="entry name" value="DUF1680 DOMAIN PROTEIN (AFU_ORTHOLOGUE AFUA_1G08910)"/>
    <property type="match status" value="1"/>
</dbReference>
<dbReference type="KEGG" id="css:Cst_c00200"/>
<dbReference type="InterPro" id="IPR049049">
    <property type="entry name" value="Beta-AFase-like_GH127_C"/>
</dbReference>
<dbReference type="PATRIC" id="fig|1121335.3.peg.18"/>
<dbReference type="Gene3D" id="1.50.10.20">
    <property type="match status" value="1"/>
</dbReference>
<gene>
    <name evidence="4" type="ordered locus">Cst_c00200</name>
</gene>
<dbReference type="eggNOG" id="COG3533">
    <property type="taxonomic scope" value="Bacteria"/>
</dbReference>
<dbReference type="KEGG" id="csd:Clst_0020"/>
<dbReference type="SUPFAM" id="SSF48208">
    <property type="entry name" value="Six-hairpin glycosidases"/>
    <property type="match status" value="1"/>
</dbReference>
<dbReference type="InterPro" id="IPR012878">
    <property type="entry name" value="Beta-AFase-like_GH127_cat"/>
</dbReference>
<dbReference type="AlphaFoldDB" id="L7VND3"/>
<name>L7VND3_THES1</name>
<dbReference type="EMBL" id="CP004044">
    <property type="protein sequence ID" value="AGC67053.1"/>
    <property type="molecule type" value="Genomic_DNA"/>
</dbReference>
<dbReference type="InterPro" id="IPR049174">
    <property type="entry name" value="Beta-AFase-like"/>
</dbReference>
<organism evidence="4 5">
    <name type="scientific">Thermoclostridium stercorarium (strain ATCC 35414 / DSM 8532 / NCIMB 11754)</name>
    <name type="common">Clostridium stercorarium</name>
    <dbReference type="NCBI Taxonomy" id="1121335"/>
    <lineage>
        <taxon>Bacteria</taxon>
        <taxon>Bacillati</taxon>
        <taxon>Bacillota</taxon>
        <taxon>Clostridia</taxon>
        <taxon>Eubacteriales</taxon>
        <taxon>Oscillospiraceae</taxon>
        <taxon>Thermoclostridium</taxon>
    </lineage>
</organism>
<dbReference type="STRING" id="1121335.Cst_c00200"/>